<proteinExistence type="predicted"/>
<protein>
    <submittedName>
        <fullName evidence="1">Uncharacterized protein</fullName>
    </submittedName>
</protein>
<gene>
    <name evidence="1" type="ORF">GGR06_004011</name>
</gene>
<keyword evidence="2" id="KW-1185">Reference proteome</keyword>
<organism evidence="1 2">
    <name type="scientific">Bacteroides reticulotermitis</name>
    <dbReference type="NCBI Taxonomy" id="1133319"/>
    <lineage>
        <taxon>Bacteria</taxon>
        <taxon>Pseudomonadati</taxon>
        <taxon>Bacteroidota</taxon>
        <taxon>Bacteroidia</taxon>
        <taxon>Bacteroidales</taxon>
        <taxon>Bacteroidaceae</taxon>
        <taxon>Bacteroides</taxon>
    </lineage>
</organism>
<dbReference type="Proteomes" id="UP000560658">
    <property type="component" value="Unassembled WGS sequence"/>
</dbReference>
<sequence>MEITLEAPVTIFYNGTAWAFTQIVNVALWSKTEEELRGGLKEISTGAENAEAHHFFEWGFGAHHLWVHQRAGYKCRELLDNRVLIVKF</sequence>
<evidence type="ECO:0000313" key="2">
    <source>
        <dbReference type="Proteomes" id="UP000560658"/>
    </source>
</evidence>
<reference evidence="1" key="1">
    <citation type="submission" date="2020-08" db="EMBL/GenBank/DDBJ databases">
        <title>Genomic Encyclopedia of Type Strains, Phase IV (KMG-IV): sequencing the most valuable type-strain genomes for metagenomic binning, comparative biology and taxonomic classification.</title>
        <authorList>
            <person name="Goeker M."/>
        </authorList>
    </citation>
    <scope>NUCLEOTIDE SEQUENCE [LARGE SCALE GENOMIC DNA]</scope>
    <source>
        <strain evidence="1">DSM 105720</strain>
    </source>
</reference>
<dbReference type="AlphaFoldDB" id="A0A840D288"/>
<accession>A0A840D288</accession>
<evidence type="ECO:0000313" key="1">
    <source>
        <dbReference type="EMBL" id="MBB4046180.1"/>
    </source>
</evidence>
<name>A0A840D288_9BACE</name>
<dbReference type="EMBL" id="JACIER010000024">
    <property type="protein sequence ID" value="MBB4046180.1"/>
    <property type="molecule type" value="Genomic_DNA"/>
</dbReference>
<comment type="caution">
    <text evidence="1">The sequence shown here is derived from an EMBL/GenBank/DDBJ whole genome shotgun (WGS) entry which is preliminary data.</text>
</comment>
<dbReference type="RefSeq" id="WP_044165203.1">
    <property type="nucleotide sequence ID" value="NZ_JACIER010000024.1"/>
</dbReference>